<reference evidence="2" key="1">
    <citation type="submission" date="2013-09" db="EMBL/GenBank/DDBJ databases">
        <title>Corchorus olitorius genome sequencing.</title>
        <authorList>
            <person name="Alam M."/>
            <person name="Haque M.S."/>
            <person name="Islam M.S."/>
            <person name="Emdad E.M."/>
            <person name="Islam M.M."/>
            <person name="Ahmed B."/>
            <person name="Halim A."/>
            <person name="Hossen Q.M.M."/>
            <person name="Hossain M.Z."/>
            <person name="Ahmed R."/>
            <person name="Khan M.M."/>
            <person name="Islam R."/>
            <person name="Rashid M.M."/>
            <person name="Khan S.A."/>
            <person name="Rahman M.S."/>
            <person name="Alam M."/>
            <person name="Yahiya A.S."/>
            <person name="Khan M.S."/>
            <person name="Azam M.S."/>
            <person name="Haque T."/>
            <person name="Lashkar M.Z.H."/>
            <person name="Akhand A.I."/>
            <person name="Morshed G."/>
            <person name="Roy S."/>
            <person name="Uddin K.S."/>
            <person name="Rabeya T."/>
            <person name="Hossain A.S."/>
            <person name="Chowdhury A."/>
            <person name="Snigdha A.R."/>
            <person name="Mortoza M.S."/>
            <person name="Matin S.A."/>
            <person name="Hoque S.M.E."/>
            <person name="Islam M.K."/>
            <person name="Roy D.K."/>
            <person name="Haider R."/>
            <person name="Moosa M.M."/>
            <person name="Elias S.M."/>
            <person name="Hasan A.M."/>
            <person name="Jahan S."/>
            <person name="Shafiuddin M."/>
            <person name="Mahmood N."/>
            <person name="Shommy N.S."/>
        </authorList>
    </citation>
    <scope>NUCLEOTIDE SEQUENCE [LARGE SCALE GENOMIC DNA]</scope>
    <source>
        <strain evidence="2">cv. O-4</strain>
    </source>
</reference>
<proteinExistence type="predicted"/>
<evidence type="ECO:0000313" key="1">
    <source>
        <dbReference type="EMBL" id="OMO84094.1"/>
    </source>
</evidence>
<sequence>MAMQSALPFITREGRPYKGAIVYLPYNCLNEVAPS</sequence>
<protein>
    <submittedName>
        <fullName evidence="1">Uncharacterized protein</fullName>
    </submittedName>
</protein>
<organism evidence="1 2">
    <name type="scientific">Corchorus olitorius</name>
    <dbReference type="NCBI Taxonomy" id="93759"/>
    <lineage>
        <taxon>Eukaryota</taxon>
        <taxon>Viridiplantae</taxon>
        <taxon>Streptophyta</taxon>
        <taxon>Embryophyta</taxon>
        <taxon>Tracheophyta</taxon>
        <taxon>Spermatophyta</taxon>
        <taxon>Magnoliopsida</taxon>
        <taxon>eudicotyledons</taxon>
        <taxon>Gunneridae</taxon>
        <taxon>Pentapetalae</taxon>
        <taxon>rosids</taxon>
        <taxon>malvids</taxon>
        <taxon>Malvales</taxon>
        <taxon>Malvaceae</taxon>
        <taxon>Grewioideae</taxon>
        <taxon>Apeibeae</taxon>
        <taxon>Corchorus</taxon>
    </lineage>
</organism>
<dbReference type="AlphaFoldDB" id="A0A1R3INC3"/>
<gene>
    <name evidence="1" type="ORF">COLO4_22228</name>
</gene>
<dbReference type="Proteomes" id="UP000187203">
    <property type="component" value="Unassembled WGS sequence"/>
</dbReference>
<comment type="caution">
    <text evidence="1">The sequence shown here is derived from an EMBL/GenBank/DDBJ whole genome shotgun (WGS) entry which is preliminary data.</text>
</comment>
<dbReference type="EMBL" id="AWUE01017885">
    <property type="protein sequence ID" value="OMO84094.1"/>
    <property type="molecule type" value="Genomic_DNA"/>
</dbReference>
<accession>A0A1R3INC3</accession>
<name>A0A1R3INC3_9ROSI</name>
<keyword evidence="2" id="KW-1185">Reference proteome</keyword>
<evidence type="ECO:0000313" key="2">
    <source>
        <dbReference type="Proteomes" id="UP000187203"/>
    </source>
</evidence>